<dbReference type="GO" id="GO:0008894">
    <property type="term" value="F:guanosine-5'-triphosphate,3'-diphosphate diphosphatase activity"/>
    <property type="evidence" value="ECO:0007669"/>
    <property type="project" value="UniProtKB-EC"/>
</dbReference>
<dbReference type="PANTHER" id="PTHR30005:SF0">
    <property type="entry name" value="RETROGRADE REGULATION PROTEIN 2"/>
    <property type="match status" value="1"/>
</dbReference>
<gene>
    <name evidence="3" type="ORF">J2Z80_001527</name>
</gene>
<name>A0ABS4NFS4_9THEO</name>
<evidence type="ECO:0000313" key="3">
    <source>
        <dbReference type="EMBL" id="MBP2072004.1"/>
    </source>
</evidence>
<evidence type="ECO:0000313" key="4">
    <source>
        <dbReference type="Proteomes" id="UP001166402"/>
    </source>
</evidence>
<dbReference type="InterPro" id="IPR050273">
    <property type="entry name" value="GppA/Ppx_hydrolase"/>
</dbReference>
<dbReference type="SUPFAM" id="SSF53067">
    <property type="entry name" value="Actin-like ATPase domain"/>
    <property type="match status" value="2"/>
</dbReference>
<dbReference type="InterPro" id="IPR003695">
    <property type="entry name" value="Ppx_GppA_N"/>
</dbReference>
<evidence type="ECO:0000259" key="2">
    <source>
        <dbReference type="Pfam" id="PF02541"/>
    </source>
</evidence>
<keyword evidence="3" id="KW-0378">Hydrolase</keyword>
<accession>A0ABS4NFS4</accession>
<dbReference type="EMBL" id="JAGGLT010000015">
    <property type="protein sequence ID" value="MBP2072004.1"/>
    <property type="molecule type" value="Genomic_DNA"/>
</dbReference>
<dbReference type="Proteomes" id="UP001166402">
    <property type="component" value="Unassembled WGS sequence"/>
</dbReference>
<dbReference type="CDD" id="cd24054">
    <property type="entry name" value="ASKHA_NBD_AaPPX-GppA_MtPPX2-like"/>
    <property type="match status" value="1"/>
</dbReference>
<dbReference type="Gene3D" id="3.30.420.40">
    <property type="match status" value="1"/>
</dbReference>
<comment type="similarity">
    <text evidence="1">Belongs to the GppA/Ppx family.</text>
</comment>
<proteinExistence type="inferred from homology"/>
<evidence type="ECO:0000256" key="1">
    <source>
        <dbReference type="ARBA" id="ARBA00007125"/>
    </source>
</evidence>
<dbReference type="Gene3D" id="3.30.420.150">
    <property type="entry name" value="Exopolyphosphatase. Domain 2"/>
    <property type="match status" value="1"/>
</dbReference>
<dbReference type="InterPro" id="IPR043129">
    <property type="entry name" value="ATPase_NBD"/>
</dbReference>
<dbReference type="EC" id="3.6.1.40" evidence="3"/>
<organism evidence="3 4">
    <name type="scientific">Thermoanaerobacterium butyriciformans</name>
    <dbReference type="NCBI Taxonomy" id="1702242"/>
    <lineage>
        <taxon>Bacteria</taxon>
        <taxon>Bacillati</taxon>
        <taxon>Bacillota</taxon>
        <taxon>Clostridia</taxon>
        <taxon>Thermoanaerobacterales</taxon>
        <taxon>Thermoanaerobacteraceae</taxon>
        <taxon>Thermoanaerobacterium</taxon>
    </lineage>
</organism>
<feature type="domain" description="Ppx/GppA phosphatase N-terminal" evidence="2">
    <location>
        <begin position="17"/>
        <end position="296"/>
    </location>
</feature>
<protein>
    <submittedName>
        <fullName evidence="3">Exopolyphosphatase/guanosine-5'-triphosphate, 3'-diphosphate pyrophosphatase</fullName>
        <ecNumber evidence="3">3.6.1.11</ecNumber>
        <ecNumber evidence="3">3.6.1.40</ecNumber>
    </submittedName>
</protein>
<dbReference type="PANTHER" id="PTHR30005">
    <property type="entry name" value="EXOPOLYPHOSPHATASE"/>
    <property type="match status" value="1"/>
</dbReference>
<sequence length="313" mass="35028">MKCSVIDIGTNSIRHLICDVENDEIRQIKKDVKITRLGESVSRSGKLSNDAIARSVSTIKEYLDDAENYETQRIYAFATSAVRDAKNSSYFIDELLNIGLDVDIIDGETESLYGYLGASYGIKKNDVLVMDVGGGSTEFSYFKDELIKRSFDIGAVRLTEKFIKSDPILLEEYNNIRLYITDMLTPFISDNQNMPKEIVGIGGTITTLAAMSQDLRIYSRELIHGYVLKKGDIKRLLDLMMSLSFNERKLLNGLQPERADIIVAGTIIVYTVLELLNCTSITVSEWDNLEGAVVEKFIRGNDGKKITNSDVGK</sequence>
<dbReference type="RefSeq" id="WP_209453823.1">
    <property type="nucleotide sequence ID" value="NZ_JAGGLT010000015.1"/>
</dbReference>
<dbReference type="EC" id="3.6.1.11" evidence="3"/>
<dbReference type="GO" id="GO:0004309">
    <property type="term" value="F:exopolyphosphatase activity"/>
    <property type="evidence" value="ECO:0007669"/>
    <property type="project" value="UniProtKB-EC"/>
</dbReference>
<comment type="caution">
    <text evidence="3">The sequence shown here is derived from an EMBL/GenBank/DDBJ whole genome shotgun (WGS) entry which is preliminary data.</text>
</comment>
<reference evidence="3" key="1">
    <citation type="submission" date="2021-03" db="EMBL/GenBank/DDBJ databases">
        <title>Genomic Encyclopedia of Type Strains, Phase IV (KMG-IV): sequencing the most valuable type-strain genomes for metagenomic binning, comparative biology and taxonomic classification.</title>
        <authorList>
            <person name="Goeker M."/>
        </authorList>
    </citation>
    <scope>NUCLEOTIDE SEQUENCE</scope>
    <source>
        <strain evidence="3">DSM 101588</strain>
    </source>
</reference>
<dbReference type="Pfam" id="PF02541">
    <property type="entry name" value="Ppx-GppA"/>
    <property type="match status" value="1"/>
</dbReference>
<keyword evidence="4" id="KW-1185">Reference proteome</keyword>